<keyword evidence="11" id="KW-0046">Antibiotic resistance</keyword>
<proteinExistence type="inferred from homology"/>
<dbReference type="Gene3D" id="1.20.1720.10">
    <property type="entry name" value="Multidrug resistance protein D"/>
    <property type="match status" value="1"/>
</dbReference>
<dbReference type="GeneID" id="98054592"/>
<keyword evidence="16" id="KW-1185">Reference proteome</keyword>
<feature type="transmembrane region" description="Helical" evidence="13">
    <location>
        <begin position="36"/>
        <end position="56"/>
    </location>
</feature>
<organism evidence="15 16">
    <name type="scientific">Pseudonocardia alni</name>
    <name type="common">Amycolata alni</name>
    <dbReference type="NCBI Taxonomy" id="33907"/>
    <lineage>
        <taxon>Bacteria</taxon>
        <taxon>Bacillati</taxon>
        <taxon>Actinomycetota</taxon>
        <taxon>Actinomycetes</taxon>
        <taxon>Pseudonocardiales</taxon>
        <taxon>Pseudonocardiaceae</taxon>
        <taxon>Pseudonocardia</taxon>
    </lineage>
</organism>
<dbReference type="InterPro" id="IPR011701">
    <property type="entry name" value="MFS"/>
</dbReference>
<keyword evidence="10 13" id="KW-0472">Membrane</keyword>
<evidence type="ECO:0000256" key="10">
    <source>
        <dbReference type="ARBA" id="ARBA00023136"/>
    </source>
</evidence>
<keyword evidence="4" id="KW-0813">Transport</keyword>
<feature type="transmembrane region" description="Helical" evidence="13">
    <location>
        <begin position="155"/>
        <end position="173"/>
    </location>
</feature>
<evidence type="ECO:0000256" key="1">
    <source>
        <dbReference type="ARBA" id="ARBA00003279"/>
    </source>
</evidence>
<gene>
    <name evidence="15" type="ORF">HDA37_004928</name>
</gene>
<keyword evidence="4" id="KW-0050">Antiport</keyword>
<evidence type="ECO:0000256" key="6">
    <source>
        <dbReference type="ARBA" id="ARBA00022692"/>
    </source>
</evidence>
<dbReference type="PANTHER" id="PTHR23501">
    <property type="entry name" value="MAJOR FACILITATOR SUPERFAMILY"/>
    <property type="match status" value="1"/>
</dbReference>
<evidence type="ECO:0000256" key="8">
    <source>
        <dbReference type="ARBA" id="ARBA00022989"/>
    </source>
</evidence>
<evidence type="ECO:0000256" key="5">
    <source>
        <dbReference type="ARBA" id="ARBA00022475"/>
    </source>
</evidence>
<keyword evidence="9" id="KW-0406">Ion transport</keyword>
<dbReference type="SUPFAM" id="SSF103473">
    <property type="entry name" value="MFS general substrate transporter"/>
    <property type="match status" value="1"/>
</dbReference>
<dbReference type="PANTHER" id="PTHR23501:SF188">
    <property type="entry name" value="TETRACYCLINE RESISTANCE PROTEIN"/>
    <property type="match status" value="1"/>
</dbReference>
<dbReference type="InterPro" id="IPR036259">
    <property type="entry name" value="MFS_trans_sf"/>
</dbReference>
<feature type="transmembrane region" description="Helical" evidence="13">
    <location>
        <begin position="185"/>
        <end position="204"/>
    </location>
</feature>
<feature type="transmembrane region" description="Helical" evidence="13">
    <location>
        <begin position="344"/>
        <end position="364"/>
    </location>
</feature>
<dbReference type="EMBL" id="JACCCZ010000001">
    <property type="protein sequence ID" value="NYG04643.1"/>
    <property type="molecule type" value="Genomic_DNA"/>
</dbReference>
<feature type="transmembrane region" description="Helical" evidence="13">
    <location>
        <begin position="127"/>
        <end position="149"/>
    </location>
</feature>
<dbReference type="PROSITE" id="PS50850">
    <property type="entry name" value="MFS"/>
    <property type="match status" value="1"/>
</dbReference>
<evidence type="ECO:0000256" key="4">
    <source>
        <dbReference type="ARBA" id="ARBA00022449"/>
    </source>
</evidence>
<feature type="transmembrane region" description="Helical" evidence="13">
    <location>
        <begin position="210"/>
        <end position="232"/>
    </location>
</feature>
<sequence>MLLSIVLGLLFGLAGTSTSGVTVALPLLADGLGVDTAVATWMVSGYAVALAVATPVHGRLADAVGIRVPLCVGVGLLGLGALAAAAAPSFGLLMAARIGQGLGAASVPVLASALLSARTPPERRGGVLGRLAGISAALSALGPLIGGALTTVGGWRAAVALPVLALLAVPYLWRHSVVRGDGARVDLVGAVIVATAVSGLVLLVQSPSAGAVAAVAGGALLAVGVPVTALWVRARPDGFLPRGVVGNATVVRSSLCASAVPASWFALLLGIPLELAERGWSPLATGLVLVPSAVVALACPAASAFLQARIGPRQTLTCACATTVVGLVVAVAGVASHLPWVLALAPMLVTLAFGTGQPAMIAAVGTAVPQDRRSGAIGVATLCFLTGAGIGAAVIGGFAAVVGLSAALALLLVLPVAGTAVQMLAGRRPGTA</sequence>
<feature type="transmembrane region" description="Helical" evidence="13">
    <location>
        <begin position="244"/>
        <end position="271"/>
    </location>
</feature>
<evidence type="ECO:0000256" key="12">
    <source>
        <dbReference type="ARBA" id="ARBA00040630"/>
    </source>
</evidence>
<feature type="transmembrane region" description="Helical" evidence="13">
    <location>
        <begin position="283"/>
        <end position="306"/>
    </location>
</feature>
<accession>A0A852W6T0</accession>
<keyword evidence="8 13" id="KW-1133">Transmembrane helix</keyword>
<feature type="transmembrane region" description="Helical" evidence="13">
    <location>
        <begin position="94"/>
        <end position="115"/>
    </location>
</feature>
<evidence type="ECO:0000313" key="15">
    <source>
        <dbReference type="EMBL" id="NYG04643.1"/>
    </source>
</evidence>
<feature type="domain" description="Major facilitator superfamily (MFS) profile" evidence="14">
    <location>
        <begin position="1"/>
        <end position="430"/>
    </location>
</feature>
<feature type="transmembrane region" description="Helical" evidence="13">
    <location>
        <begin position="68"/>
        <end position="88"/>
    </location>
</feature>
<comment type="function">
    <text evidence="1">Resistance to tetracycline by an active tetracycline efflux. This is an energy-dependent process that decreases the accumulation of the antibiotic in whole cells. This protein functions as a metal-tetracycline/H(+) antiporter.</text>
</comment>
<evidence type="ECO:0000256" key="13">
    <source>
        <dbReference type="SAM" id="Phobius"/>
    </source>
</evidence>
<feature type="transmembrane region" description="Helical" evidence="13">
    <location>
        <begin position="406"/>
        <end position="425"/>
    </location>
</feature>
<dbReference type="GO" id="GO:0015297">
    <property type="term" value="F:antiporter activity"/>
    <property type="evidence" value="ECO:0007669"/>
    <property type="project" value="UniProtKB-KW"/>
</dbReference>
<reference evidence="15 16" key="1">
    <citation type="submission" date="2020-07" db="EMBL/GenBank/DDBJ databases">
        <title>Sequencing the genomes of 1000 actinobacteria strains.</title>
        <authorList>
            <person name="Klenk H.-P."/>
        </authorList>
    </citation>
    <scope>NUCLEOTIDE SEQUENCE [LARGE SCALE GENOMIC DNA]</scope>
    <source>
        <strain evidence="15 16">DSM 44749</strain>
    </source>
</reference>
<dbReference type="GO" id="GO:0046677">
    <property type="term" value="P:response to antibiotic"/>
    <property type="evidence" value="ECO:0007669"/>
    <property type="project" value="UniProtKB-KW"/>
</dbReference>
<comment type="caution">
    <text evidence="15">The sequence shown here is derived from an EMBL/GenBank/DDBJ whole genome shotgun (WGS) entry which is preliminary data.</text>
</comment>
<dbReference type="GO" id="GO:0005886">
    <property type="term" value="C:plasma membrane"/>
    <property type="evidence" value="ECO:0007669"/>
    <property type="project" value="UniProtKB-SubCell"/>
</dbReference>
<protein>
    <recommendedName>
        <fullName evidence="12">Tetracycline resistance protein</fullName>
    </recommendedName>
</protein>
<comment type="subcellular location">
    <subcellularLocation>
        <location evidence="2">Cell membrane</location>
        <topology evidence="2">Multi-pass membrane protein</topology>
    </subcellularLocation>
</comment>
<keyword evidence="7" id="KW-0375">Hydrogen ion transport</keyword>
<evidence type="ECO:0000256" key="11">
    <source>
        <dbReference type="ARBA" id="ARBA00023251"/>
    </source>
</evidence>
<dbReference type="Pfam" id="PF07690">
    <property type="entry name" value="MFS_1"/>
    <property type="match status" value="2"/>
</dbReference>
<evidence type="ECO:0000256" key="3">
    <source>
        <dbReference type="ARBA" id="ARBA00007520"/>
    </source>
</evidence>
<dbReference type="GO" id="GO:1902600">
    <property type="term" value="P:proton transmembrane transport"/>
    <property type="evidence" value="ECO:0007669"/>
    <property type="project" value="UniProtKB-KW"/>
</dbReference>
<dbReference type="Proteomes" id="UP000549695">
    <property type="component" value="Unassembled WGS sequence"/>
</dbReference>
<dbReference type="RefSeq" id="WP_179762370.1">
    <property type="nucleotide sequence ID" value="NZ_BAAAJZ010000007.1"/>
</dbReference>
<feature type="transmembrane region" description="Helical" evidence="13">
    <location>
        <begin position="376"/>
        <end position="400"/>
    </location>
</feature>
<keyword evidence="5" id="KW-1003">Cell membrane</keyword>
<name>A0A852W6T0_PSEA5</name>
<evidence type="ECO:0000256" key="2">
    <source>
        <dbReference type="ARBA" id="ARBA00004651"/>
    </source>
</evidence>
<keyword evidence="6 13" id="KW-0812">Transmembrane</keyword>
<dbReference type="InterPro" id="IPR020846">
    <property type="entry name" value="MFS_dom"/>
</dbReference>
<evidence type="ECO:0000313" key="16">
    <source>
        <dbReference type="Proteomes" id="UP000549695"/>
    </source>
</evidence>
<dbReference type="AlphaFoldDB" id="A0A852W6T0"/>
<feature type="transmembrane region" description="Helical" evidence="13">
    <location>
        <begin position="318"/>
        <end position="338"/>
    </location>
</feature>
<evidence type="ECO:0000256" key="9">
    <source>
        <dbReference type="ARBA" id="ARBA00023065"/>
    </source>
</evidence>
<evidence type="ECO:0000256" key="7">
    <source>
        <dbReference type="ARBA" id="ARBA00022781"/>
    </source>
</evidence>
<evidence type="ECO:0000259" key="14">
    <source>
        <dbReference type="PROSITE" id="PS50850"/>
    </source>
</evidence>
<comment type="similarity">
    <text evidence="3">Belongs to the major facilitator superfamily. TCR/Tet family.</text>
</comment>
<dbReference type="PRINTS" id="PR01036">
    <property type="entry name" value="TCRTETB"/>
</dbReference>
<dbReference type="Gene3D" id="1.20.1250.20">
    <property type="entry name" value="MFS general substrate transporter like domains"/>
    <property type="match status" value="1"/>
</dbReference>